<gene>
    <name evidence="7" type="ORF">DT99_25885</name>
</gene>
<feature type="transmembrane region" description="Helical" evidence="5">
    <location>
        <begin position="435"/>
        <end position="458"/>
    </location>
</feature>
<protein>
    <submittedName>
        <fullName evidence="7">Phosphonate ABC transporter permease</fullName>
    </submittedName>
</protein>
<feature type="transmembrane region" description="Helical" evidence="5">
    <location>
        <begin position="162"/>
        <end position="184"/>
    </location>
</feature>
<evidence type="ECO:0000313" key="7">
    <source>
        <dbReference type="EMBL" id="KEA56606.1"/>
    </source>
</evidence>
<dbReference type="GO" id="GO:0005886">
    <property type="term" value="C:plasma membrane"/>
    <property type="evidence" value="ECO:0007669"/>
    <property type="project" value="UniProtKB-SubCell"/>
</dbReference>
<dbReference type="NCBIfam" id="TIGR03262">
    <property type="entry name" value="PhnU2"/>
    <property type="match status" value="1"/>
</dbReference>
<feature type="transmembrane region" description="Helical" evidence="5">
    <location>
        <begin position="86"/>
        <end position="108"/>
    </location>
</feature>
<feature type="transmembrane region" description="Helical" evidence="5">
    <location>
        <begin position="262"/>
        <end position="282"/>
    </location>
</feature>
<dbReference type="Gene3D" id="1.10.3720.10">
    <property type="entry name" value="MetI-like"/>
    <property type="match status" value="2"/>
</dbReference>
<keyword evidence="3 5" id="KW-1133">Transmembrane helix</keyword>
<dbReference type="InterPro" id="IPR017664">
    <property type="entry name" value="AminoethylPonate_ABC_perm-1"/>
</dbReference>
<evidence type="ECO:0000256" key="3">
    <source>
        <dbReference type="ARBA" id="ARBA00022989"/>
    </source>
</evidence>
<feature type="transmembrane region" description="Helical" evidence="5">
    <location>
        <begin position="366"/>
        <end position="385"/>
    </location>
</feature>
<name>A0A071MJC1_9BURK</name>
<evidence type="ECO:0000259" key="6">
    <source>
        <dbReference type="PROSITE" id="PS50928"/>
    </source>
</evidence>
<keyword evidence="2 5" id="KW-0812">Transmembrane</keyword>
<dbReference type="PANTHER" id="PTHR43496:SF1">
    <property type="entry name" value="POLYGALACTURONAN_RHAMNOGALACTURONAN TRANSPORT SYSTEM PERMEASE PROTEIN YTEP"/>
    <property type="match status" value="1"/>
</dbReference>
<keyword evidence="4 5" id="KW-0472">Membrane</keyword>
<dbReference type="PROSITE" id="PS50928">
    <property type="entry name" value="ABC_TM1"/>
    <property type="match status" value="2"/>
</dbReference>
<feature type="transmembrane region" description="Helical" evidence="5">
    <location>
        <begin position="397"/>
        <end position="423"/>
    </location>
</feature>
<evidence type="ECO:0000256" key="5">
    <source>
        <dbReference type="RuleBase" id="RU363032"/>
    </source>
</evidence>
<organism evidence="7">
    <name type="scientific">Burkholderia cenocepacia</name>
    <dbReference type="NCBI Taxonomy" id="95486"/>
    <lineage>
        <taxon>Bacteria</taxon>
        <taxon>Pseudomonadati</taxon>
        <taxon>Pseudomonadota</taxon>
        <taxon>Betaproteobacteria</taxon>
        <taxon>Burkholderiales</taxon>
        <taxon>Burkholderiaceae</taxon>
        <taxon>Burkholderia</taxon>
        <taxon>Burkholderia cepacia complex</taxon>
    </lineage>
</organism>
<feature type="transmembrane region" description="Helical" evidence="5">
    <location>
        <begin position="204"/>
        <end position="224"/>
    </location>
</feature>
<feature type="transmembrane region" description="Helical" evidence="5">
    <location>
        <begin position="479"/>
        <end position="500"/>
    </location>
</feature>
<accession>A0A071MJC1</accession>
<comment type="subcellular location">
    <subcellularLocation>
        <location evidence="1 5">Cell membrane</location>
        <topology evidence="1 5">Multi-pass membrane protein</topology>
    </subcellularLocation>
</comment>
<dbReference type="SUPFAM" id="SSF161098">
    <property type="entry name" value="MetI-like"/>
    <property type="match status" value="2"/>
</dbReference>
<feature type="domain" description="ABC transmembrane type-1" evidence="6">
    <location>
        <begin position="82"/>
        <end position="279"/>
    </location>
</feature>
<sequence length="575" mass="62634">MSTVLTERRRGAAAPADVRQITHWHDRLAQLALVAMAALMSLFLLLPLALVVQKCFVDADGRFVGAHNFVEYLEDSGVLRSMLHSLTVGALVTMIVVPMAFTFAYALTRSCMPLKNAARTIALLPLLAPTLLSAVSFIYWFGNAGLLKPLLHGHSIYGLPGIVLSMVYASFPHVLMILVTALSLADGRLYEAADAMGTRRIRKFFTITLPGAKYGLISATMVAFTMCINDFGVPVVIGGSYNVLSTDIYKLIIGLQDFNRSAVVSLMLLCPALVAFGVDFFIRRRQQSQLGARSTPYQPKPSRGFDAAMLAYCALVCAFFIAVVGISVFASFVKFWPYQMSLGLQHYRMGLIAAGIFDAYQNSLRMAATVAIGGTIVVFGGAYLIEKTRRARWLRGFISLCAILPMGVPGLMLGISYIFLFNAPGNPLNGLYGSLWLLAIVTVVHYYASSHLTAVTALRQIDSEFEAVSASLKVPFYKTFLRVTVPVCLPAILLIARYLFVNGMTTVSAVAFLYSPDTQPASVAILNLDDAGQMGPAAAMATLVLATSSFACVLFACISHRLLRRTQAWRNPHRR</sequence>
<dbReference type="InterPro" id="IPR035906">
    <property type="entry name" value="MetI-like_sf"/>
</dbReference>
<dbReference type="GO" id="GO:0055085">
    <property type="term" value="P:transmembrane transport"/>
    <property type="evidence" value="ECO:0007669"/>
    <property type="project" value="InterPro"/>
</dbReference>
<comment type="similarity">
    <text evidence="5">Belongs to the binding-protein-dependent transport system permease family.</text>
</comment>
<reference evidence="7" key="1">
    <citation type="submission" date="2014-04" db="EMBL/GenBank/DDBJ databases">
        <title>In planta biocontrol of soil-borne Fusarium wilt of banana through a plant endophytic bacterium, Burkholderia cenocepacia 869T2.</title>
        <authorList>
            <person name="Ho Y.-N."/>
            <person name="Chiang H.-M."/>
            <person name="Chao C.-P."/>
            <person name="Su C.-C."/>
            <person name="Hsu H.-F."/>
            <person name="Guo C.-T."/>
            <person name="Hsieh J.-L."/>
            <person name="Huang C.-C."/>
        </authorList>
    </citation>
    <scope>NUCLEOTIDE SEQUENCE [LARGE SCALE GENOMIC DNA]</scope>
    <source>
        <strain evidence="7">869T2</strain>
    </source>
</reference>
<feature type="transmembrane region" description="Helical" evidence="5">
    <location>
        <begin position="537"/>
        <end position="558"/>
    </location>
</feature>
<dbReference type="Pfam" id="PF00528">
    <property type="entry name" value="BPD_transp_1"/>
    <property type="match status" value="2"/>
</dbReference>
<feature type="transmembrane region" description="Helical" evidence="5">
    <location>
        <begin position="120"/>
        <end position="142"/>
    </location>
</feature>
<dbReference type="InterPro" id="IPR000515">
    <property type="entry name" value="MetI-like"/>
</dbReference>
<dbReference type="OrthoDB" id="7056428at2"/>
<feature type="transmembrane region" description="Helical" evidence="5">
    <location>
        <begin position="309"/>
        <end position="333"/>
    </location>
</feature>
<keyword evidence="5" id="KW-0813">Transport</keyword>
<evidence type="ECO:0000256" key="4">
    <source>
        <dbReference type="ARBA" id="ARBA00023136"/>
    </source>
</evidence>
<dbReference type="EMBL" id="JJOA01000025">
    <property type="protein sequence ID" value="KEA56606.1"/>
    <property type="molecule type" value="Genomic_DNA"/>
</dbReference>
<dbReference type="CDD" id="cd06261">
    <property type="entry name" value="TM_PBP2"/>
    <property type="match status" value="2"/>
</dbReference>
<evidence type="ECO:0000256" key="2">
    <source>
        <dbReference type="ARBA" id="ARBA00022692"/>
    </source>
</evidence>
<proteinExistence type="inferred from homology"/>
<feature type="domain" description="ABC transmembrane type-1" evidence="6">
    <location>
        <begin position="360"/>
        <end position="555"/>
    </location>
</feature>
<dbReference type="PANTHER" id="PTHR43496">
    <property type="entry name" value="PROTEIN LPLB"/>
    <property type="match status" value="1"/>
</dbReference>
<dbReference type="AlphaFoldDB" id="A0A071MJC1"/>
<comment type="caution">
    <text evidence="7">The sequence shown here is derived from an EMBL/GenBank/DDBJ whole genome shotgun (WGS) entry which is preliminary data.</text>
</comment>
<evidence type="ECO:0000256" key="1">
    <source>
        <dbReference type="ARBA" id="ARBA00004651"/>
    </source>
</evidence>
<feature type="transmembrane region" description="Helical" evidence="5">
    <location>
        <begin position="28"/>
        <end position="52"/>
    </location>
</feature>